<dbReference type="InterPro" id="IPR033469">
    <property type="entry name" value="CYTH-like_dom_sf"/>
</dbReference>
<accession>A0ABM7FQS6</accession>
<dbReference type="InterPro" id="IPR009195">
    <property type="entry name" value="Uncharacterised_YjbK"/>
</dbReference>
<dbReference type="PROSITE" id="PS51707">
    <property type="entry name" value="CYTH"/>
    <property type="match status" value="1"/>
</dbReference>
<name>A0ABM7FQS6_9STAP</name>
<dbReference type="Gene3D" id="2.40.320.10">
    <property type="entry name" value="Hypothetical Protein Pfu-838710-001"/>
    <property type="match status" value="1"/>
</dbReference>
<dbReference type="GeneID" id="58051691"/>
<dbReference type="Proteomes" id="UP000274772">
    <property type="component" value="Chromosome"/>
</dbReference>
<dbReference type="InterPro" id="IPR023577">
    <property type="entry name" value="CYTH_domain"/>
</dbReference>
<dbReference type="SUPFAM" id="SSF55154">
    <property type="entry name" value="CYTH-like phosphatases"/>
    <property type="match status" value="1"/>
</dbReference>
<evidence type="ECO:0000313" key="3">
    <source>
        <dbReference type="Proteomes" id="UP000274772"/>
    </source>
</evidence>
<dbReference type="SMART" id="SM01118">
    <property type="entry name" value="CYTH"/>
    <property type="match status" value="1"/>
</dbReference>
<feature type="domain" description="CYTH" evidence="1">
    <location>
        <begin position="4"/>
        <end position="192"/>
    </location>
</feature>
<dbReference type="Pfam" id="PF01928">
    <property type="entry name" value="CYTH"/>
    <property type="match status" value="1"/>
</dbReference>
<organism evidence="2 3">
    <name type="scientific">Staphylococcus caprae</name>
    <dbReference type="NCBI Taxonomy" id="29380"/>
    <lineage>
        <taxon>Bacteria</taxon>
        <taxon>Bacillati</taxon>
        <taxon>Bacillota</taxon>
        <taxon>Bacilli</taxon>
        <taxon>Bacillales</taxon>
        <taxon>Staphylococcaceae</taxon>
        <taxon>Staphylococcus</taxon>
    </lineage>
</organism>
<protein>
    <recommendedName>
        <fullName evidence="1">CYTH domain-containing protein</fullName>
    </recommendedName>
</protein>
<proteinExistence type="predicted"/>
<reference evidence="2 3" key="1">
    <citation type="submission" date="2018-05" db="EMBL/GenBank/DDBJ databases">
        <title>Complete genome sequencing of three human clinical isolates of Staphylococcus caprae reveals virulence factors similar to those of S. epidermidis and S. capitis.</title>
        <authorList>
            <person name="Watanabe S."/>
            <person name="Cui L."/>
        </authorList>
    </citation>
    <scope>NUCLEOTIDE SEQUENCE [LARGE SCALE GENOMIC DNA]</scope>
    <source>
        <strain evidence="2 3">JMUB590</strain>
    </source>
</reference>
<evidence type="ECO:0000259" key="1">
    <source>
        <dbReference type="PROSITE" id="PS51707"/>
    </source>
</evidence>
<evidence type="ECO:0000313" key="2">
    <source>
        <dbReference type="EMBL" id="BBD93005.1"/>
    </source>
</evidence>
<dbReference type="EMBL" id="AP018586">
    <property type="protein sequence ID" value="BBD93005.1"/>
    <property type="molecule type" value="Genomic_DNA"/>
</dbReference>
<sequence>MATNNEIEFKQILNENVYHQIRNTYFENDKPFTQTNYYIDTNDFKLKKHQSALRIRVKDNQYEMTLKVPAKVGLTEYNHAINISPKIDTTISLSQLPEDIRDIIENQFGVSDKELIILGALTTHRLETQFQNELLVLDQSEYLGKTDYELEFEVHSYDEGYEKFNHLLQEFNLSHEKPLNKVQRFFEEKQNSSKE</sequence>
<dbReference type="PIRSF" id="PIRSF012526">
    <property type="entry name" value="CYTH_UCP012526"/>
    <property type="match status" value="1"/>
</dbReference>
<dbReference type="RefSeq" id="WP_002441853.1">
    <property type="nucleotide sequence ID" value="NZ_AP018585.1"/>
</dbReference>
<dbReference type="CDD" id="cd07762">
    <property type="entry name" value="CYTH-like_Pase_1"/>
    <property type="match status" value="1"/>
</dbReference>
<gene>
    <name evidence="2" type="ORF">JMUB590_1950</name>
</gene>
<keyword evidence="3" id="KW-1185">Reference proteome</keyword>